<dbReference type="EMBL" id="CP003053">
    <property type="protein sequence ID" value="AFM17428.1"/>
    <property type="molecule type" value="Genomic_DNA"/>
</dbReference>
<keyword evidence="3" id="KW-1185">Reference proteome</keyword>
<dbReference type="Proteomes" id="UP000006057">
    <property type="component" value="Chromosome"/>
</dbReference>
<organism evidence="2 3">
    <name type="scientific">Mycolicibacterium chubuense (strain NBB4)</name>
    <name type="common">Mycobacterium chubuense</name>
    <dbReference type="NCBI Taxonomy" id="710421"/>
    <lineage>
        <taxon>Bacteria</taxon>
        <taxon>Bacillati</taxon>
        <taxon>Actinomycetota</taxon>
        <taxon>Actinomycetes</taxon>
        <taxon>Mycobacteriales</taxon>
        <taxon>Mycobacteriaceae</taxon>
        <taxon>Mycolicibacterium</taxon>
    </lineage>
</organism>
<feature type="compositionally biased region" description="Acidic residues" evidence="1">
    <location>
        <begin position="150"/>
        <end position="160"/>
    </location>
</feature>
<dbReference type="STRING" id="710421.Mycch_2661"/>
<dbReference type="KEGG" id="mcb:Mycch_2661"/>
<accession>I4BJH1</accession>
<protein>
    <submittedName>
        <fullName evidence="2">Uncharacterized protein</fullName>
    </submittedName>
</protein>
<proteinExistence type="predicted"/>
<evidence type="ECO:0000256" key="1">
    <source>
        <dbReference type="SAM" id="MobiDB-lite"/>
    </source>
</evidence>
<feature type="region of interest" description="Disordered" evidence="1">
    <location>
        <begin position="149"/>
        <end position="172"/>
    </location>
</feature>
<dbReference type="OrthoDB" id="4762562at2"/>
<dbReference type="PATRIC" id="fig|710421.3.peg.2655"/>
<dbReference type="RefSeq" id="WP_014815906.1">
    <property type="nucleotide sequence ID" value="NC_018027.1"/>
</dbReference>
<evidence type="ECO:0000313" key="2">
    <source>
        <dbReference type="EMBL" id="AFM17428.1"/>
    </source>
</evidence>
<dbReference type="AlphaFoldDB" id="I4BJH1"/>
<gene>
    <name evidence="2" type="ordered locus">Mycch_2661</name>
</gene>
<reference evidence="2 3" key="1">
    <citation type="submission" date="2012-06" db="EMBL/GenBank/DDBJ databases">
        <title>Complete sequence of chromosome of Mycobacterium chubuense NBB4.</title>
        <authorList>
            <consortium name="US DOE Joint Genome Institute"/>
            <person name="Lucas S."/>
            <person name="Han J."/>
            <person name="Lapidus A."/>
            <person name="Cheng J.-F."/>
            <person name="Goodwin L."/>
            <person name="Pitluck S."/>
            <person name="Peters L."/>
            <person name="Mikhailova N."/>
            <person name="Teshima H."/>
            <person name="Detter J.C."/>
            <person name="Han C."/>
            <person name="Tapia R."/>
            <person name="Land M."/>
            <person name="Hauser L."/>
            <person name="Kyrpides N."/>
            <person name="Ivanova N."/>
            <person name="Pagani I."/>
            <person name="Mattes T."/>
            <person name="Holmes A."/>
            <person name="Rutledge P."/>
            <person name="Paulsen I."/>
            <person name="Coleman N."/>
            <person name="Woyke T."/>
        </authorList>
    </citation>
    <scope>NUCLEOTIDE SEQUENCE [LARGE SCALE GENOMIC DNA]</scope>
    <source>
        <strain evidence="2 3">NBB4</strain>
    </source>
</reference>
<name>I4BJH1_MYCCN</name>
<evidence type="ECO:0000313" key="3">
    <source>
        <dbReference type="Proteomes" id="UP000006057"/>
    </source>
</evidence>
<feature type="compositionally biased region" description="Basic and acidic residues" evidence="1">
    <location>
        <begin position="161"/>
        <end position="172"/>
    </location>
</feature>
<dbReference type="HOGENOM" id="CLU_1553565_0_0_11"/>
<sequence length="172" mass="19123">MNRDEMERAATMALATIGASETPEWLRTLALASYEDLAWSLQWDNDSSHVNEAKSGMLLWPGAYEYATKQFLGGLADEVKAACPADVLIAEQAAQFIDYQGFTAEFRLECCATLKRTLRRLADFAGGVPDYDWIENACLLGHLERIAGGAEDDEDDDDEQFERGVNHAHSEK</sequence>